<dbReference type="AlphaFoldDB" id="A0A517ZE36"/>
<dbReference type="RefSeq" id="WP_145371980.1">
    <property type="nucleotide sequence ID" value="NZ_CP036275.1"/>
</dbReference>
<dbReference type="KEGG" id="mri:Mal4_50750"/>
<proteinExistence type="predicted"/>
<sequence length="62" mass="6803">MLISSSTAIAKKALNATSKRRWQLAGRFETYEQAEQCVRDLTSRGIKCSLSLVGGLSVLAMR</sequence>
<accession>A0A517ZE36</accession>
<evidence type="ECO:0000313" key="2">
    <source>
        <dbReference type="Proteomes" id="UP000320496"/>
    </source>
</evidence>
<evidence type="ECO:0008006" key="3">
    <source>
        <dbReference type="Google" id="ProtNLM"/>
    </source>
</evidence>
<organism evidence="1 2">
    <name type="scientific">Maioricimonas rarisocia</name>
    <dbReference type="NCBI Taxonomy" id="2528026"/>
    <lineage>
        <taxon>Bacteria</taxon>
        <taxon>Pseudomonadati</taxon>
        <taxon>Planctomycetota</taxon>
        <taxon>Planctomycetia</taxon>
        <taxon>Planctomycetales</taxon>
        <taxon>Planctomycetaceae</taxon>
        <taxon>Maioricimonas</taxon>
    </lineage>
</organism>
<gene>
    <name evidence="1" type="ORF">Mal4_50750</name>
</gene>
<protein>
    <recommendedName>
        <fullName evidence="3">SPOR domain-containing protein</fullName>
    </recommendedName>
</protein>
<evidence type="ECO:0000313" key="1">
    <source>
        <dbReference type="EMBL" id="QDU40715.1"/>
    </source>
</evidence>
<dbReference type="EMBL" id="CP036275">
    <property type="protein sequence ID" value="QDU40715.1"/>
    <property type="molecule type" value="Genomic_DNA"/>
</dbReference>
<reference evidence="1 2" key="1">
    <citation type="submission" date="2019-02" db="EMBL/GenBank/DDBJ databases">
        <title>Deep-cultivation of Planctomycetes and their phenomic and genomic characterization uncovers novel biology.</title>
        <authorList>
            <person name="Wiegand S."/>
            <person name="Jogler M."/>
            <person name="Boedeker C."/>
            <person name="Pinto D."/>
            <person name="Vollmers J."/>
            <person name="Rivas-Marin E."/>
            <person name="Kohn T."/>
            <person name="Peeters S.H."/>
            <person name="Heuer A."/>
            <person name="Rast P."/>
            <person name="Oberbeckmann S."/>
            <person name="Bunk B."/>
            <person name="Jeske O."/>
            <person name="Meyerdierks A."/>
            <person name="Storesund J.E."/>
            <person name="Kallscheuer N."/>
            <person name="Luecker S."/>
            <person name="Lage O.M."/>
            <person name="Pohl T."/>
            <person name="Merkel B.J."/>
            <person name="Hornburger P."/>
            <person name="Mueller R.-W."/>
            <person name="Bruemmer F."/>
            <person name="Labrenz M."/>
            <person name="Spormann A.M."/>
            <person name="Op den Camp H."/>
            <person name="Overmann J."/>
            <person name="Amann R."/>
            <person name="Jetten M.S.M."/>
            <person name="Mascher T."/>
            <person name="Medema M.H."/>
            <person name="Devos D.P."/>
            <person name="Kaster A.-K."/>
            <person name="Ovreas L."/>
            <person name="Rohde M."/>
            <person name="Galperin M.Y."/>
            <person name="Jogler C."/>
        </authorList>
    </citation>
    <scope>NUCLEOTIDE SEQUENCE [LARGE SCALE GENOMIC DNA]</scope>
    <source>
        <strain evidence="1 2">Mal4</strain>
    </source>
</reference>
<keyword evidence="2" id="KW-1185">Reference proteome</keyword>
<name>A0A517ZE36_9PLAN</name>
<dbReference type="Proteomes" id="UP000320496">
    <property type="component" value="Chromosome"/>
</dbReference>